<dbReference type="InterPro" id="IPR050287">
    <property type="entry name" value="MTA/SAH_deaminase"/>
</dbReference>
<dbReference type="EMBL" id="CP002656">
    <property type="protein sequence ID" value="AEB95601.1"/>
    <property type="molecule type" value="Genomic_DNA"/>
</dbReference>
<evidence type="ECO:0000313" key="2">
    <source>
        <dbReference type="EMBL" id="AEB95601.1"/>
    </source>
</evidence>
<dbReference type="AlphaFoldDB" id="F4FZ31"/>
<protein>
    <submittedName>
        <fullName evidence="2">Amidohydrolase</fullName>
    </submittedName>
</protein>
<dbReference type="Gene3D" id="3.20.20.140">
    <property type="entry name" value="Metal-dependent hydrolases"/>
    <property type="match status" value="1"/>
</dbReference>
<dbReference type="STRING" id="1006006.Mcup_1498"/>
<accession>F4FZ31</accession>
<evidence type="ECO:0000313" key="3">
    <source>
        <dbReference type="Proteomes" id="UP000007812"/>
    </source>
</evidence>
<sequence length="374" mass="41418">MRIQINAGLAFERSSVLRNVSIYIEGSKVVSISKSRDEEGFEDVELVLGGRERIVSPGFVSTHTLLSLYPFRYSIVSGHENANDLISSMTQNDVYHLSLLGAYHLLRSGVTTAVTADPFPETVARAMMKVGIRPIISVNVGCNWGPSDWKREFNVLNERWKGGDTKVILKLCDPEYAEEVIALSQETKVPVLVDRIVNVTNKFPPTVIAMGGGSRSDLSLIKDRRMGLSFLPSVEVCKFTLGSYSPSLSLDLSLRFDPRMEVGYAVSRLLLTPDQALRAISLWGYEQLSMRYPLELGSTPDLVVYQVNEPPYFPLDFSSPYETLIFSTGIPETVIVGGEPVLDGGSPLNVGMKDIEEAQEIIDEFRKTKSLEKG</sequence>
<name>F4FZ31_METCR</name>
<dbReference type="PATRIC" id="fig|1006006.8.peg.1494"/>
<dbReference type="GeneID" id="10493687"/>
<dbReference type="GO" id="GO:0016810">
    <property type="term" value="F:hydrolase activity, acting on carbon-nitrogen (but not peptide) bonds"/>
    <property type="evidence" value="ECO:0007669"/>
    <property type="project" value="InterPro"/>
</dbReference>
<dbReference type="RefSeq" id="WP_013738099.1">
    <property type="nucleotide sequence ID" value="NC_015435.1"/>
</dbReference>
<keyword evidence="3" id="KW-1185">Reference proteome</keyword>
<keyword evidence="1" id="KW-0378">Hydrolase</keyword>
<dbReference type="eggNOG" id="arCOG00695">
    <property type="taxonomic scope" value="Archaea"/>
</dbReference>
<dbReference type="Proteomes" id="UP000007812">
    <property type="component" value="Chromosome"/>
</dbReference>
<dbReference type="SUPFAM" id="SSF51556">
    <property type="entry name" value="Metallo-dependent hydrolases"/>
    <property type="match status" value="1"/>
</dbReference>
<organism evidence="2 3">
    <name type="scientific">Metallosphaera cuprina (strain Ar-4)</name>
    <dbReference type="NCBI Taxonomy" id="1006006"/>
    <lineage>
        <taxon>Archaea</taxon>
        <taxon>Thermoproteota</taxon>
        <taxon>Thermoprotei</taxon>
        <taxon>Sulfolobales</taxon>
        <taxon>Sulfolobaceae</taxon>
        <taxon>Metallosphaera</taxon>
    </lineage>
</organism>
<dbReference type="Gene3D" id="2.30.40.10">
    <property type="entry name" value="Urease, subunit C, domain 1"/>
    <property type="match status" value="1"/>
</dbReference>
<dbReference type="HOGENOM" id="CLU_741058_0_0_2"/>
<dbReference type="OrthoDB" id="35343at2157"/>
<dbReference type="KEGG" id="mcn:Mcup_1498"/>
<reference evidence="2 3" key="1">
    <citation type="journal article" date="2011" name="J. Bacteriol.">
        <title>Complete genome sequence of Metallosphaera cuprina, a metal sulfide-oxidizing archaeon from a hot spring.</title>
        <authorList>
            <person name="Liu L.J."/>
            <person name="You X.Y."/>
            <person name="Zheng H."/>
            <person name="Wang S."/>
            <person name="Jiang C.Y."/>
            <person name="Liu S.J."/>
        </authorList>
    </citation>
    <scope>NUCLEOTIDE SEQUENCE [LARGE SCALE GENOMIC DNA]</scope>
    <source>
        <strain evidence="2 3">Ar-4</strain>
    </source>
</reference>
<dbReference type="InterPro" id="IPR032466">
    <property type="entry name" value="Metal_Hydrolase"/>
</dbReference>
<dbReference type="SUPFAM" id="SSF51338">
    <property type="entry name" value="Composite domain of metallo-dependent hydrolases"/>
    <property type="match status" value="1"/>
</dbReference>
<gene>
    <name evidence="2" type="ordered locus">Mcup_1498</name>
</gene>
<dbReference type="PANTHER" id="PTHR43794:SF11">
    <property type="entry name" value="AMIDOHYDROLASE-RELATED DOMAIN-CONTAINING PROTEIN"/>
    <property type="match status" value="1"/>
</dbReference>
<evidence type="ECO:0000256" key="1">
    <source>
        <dbReference type="ARBA" id="ARBA00022801"/>
    </source>
</evidence>
<proteinExistence type="predicted"/>
<dbReference type="InterPro" id="IPR011059">
    <property type="entry name" value="Metal-dep_hydrolase_composite"/>
</dbReference>
<dbReference type="PANTHER" id="PTHR43794">
    <property type="entry name" value="AMINOHYDROLASE SSNA-RELATED"/>
    <property type="match status" value="1"/>
</dbReference>